<evidence type="ECO:0000313" key="2">
    <source>
        <dbReference type="EMBL" id="MED6114170.1"/>
    </source>
</evidence>
<sequence length="134" mass="15322">MLYDDNFHPPTSAPALRAQEKLCAMGFSNASDRVMLASLYHGPRETQQPREATTSKGQCDRSGRSPRVFSASPSRWRCPRCYYCPCRALHQYPWIWSVLSRSIDPFALLHLWLLNSNAALEIQALSLPENLDRR</sequence>
<accession>A0ABU6QR79</accession>
<name>A0ABU6QR79_9FABA</name>
<dbReference type="EMBL" id="JASCZI010001052">
    <property type="protein sequence ID" value="MED6114170.1"/>
    <property type="molecule type" value="Genomic_DNA"/>
</dbReference>
<feature type="region of interest" description="Disordered" evidence="1">
    <location>
        <begin position="42"/>
        <end position="73"/>
    </location>
</feature>
<protein>
    <submittedName>
        <fullName evidence="2">Uncharacterized protein</fullName>
    </submittedName>
</protein>
<dbReference type="Proteomes" id="UP001341840">
    <property type="component" value="Unassembled WGS sequence"/>
</dbReference>
<comment type="caution">
    <text evidence="2">The sequence shown here is derived from an EMBL/GenBank/DDBJ whole genome shotgun (WGS) entry which is preliminary data.</text>
</comment>
<gene>
    <name evidence="2" type="ORF">PIB30_077681</name>
</gene>
<evidence type="ECO:0000313" key="3">
    <source>
        <dbReference type="Proteomes" id="UP001341840"/>
    </source>
</evidence>
<keyword evidence="3" id="KW-1185">Reference proteome</keyword>
<reference evidence="2 3" key="1">
    <citation type="journal article" date="2023" name="Plants (Basel)">
        <title>Bridging the Gap: Combining Genomics and Transcriptomics Approaches to Understand Stylosanthes scabra, an Orphan Legume from the Brazilian Caatinga.</title>
        <authorList>
            <person name="Ferreira-Neto J.R.C."/>
            <person name="da Silva M.D."/>
            <person name="Binneck E."/>
            <person name="de Melo N.F."/>
            <person name="da Silva R.H."/>
            <person name="de Melo A.L.T.M."/>
            <person name="Pandolfi V."/>
            <person name="Bustamante F.O."/>
            <person name="Brasileiro-Vidal A.C."/>
            <person name="Benko-Iseppon A.M."/>
        </authorList>
    </citation>
    <scope>NUCLEOTIDE SEQUENCE [LARGE SCALE GENOMIC DNA]</scope>
    <source>
        <tissue evidence="2">Leaves</tissue>
    </source>
</reference>
<proteinExistence type="predicted"/>
<organism evidence="2 3">
    <name type="scientific">Stylosanthes scabra</name>
    <dbReference type="NCBI Taxonomy" id="79078"/>
    <lineage>
        <taxon>Eukaryota</taxon>
        <taxon>Viridiplantae</taxon>
        <taxon>Streptophyta</taxon>
        <taxon>Embryophyta</taxon>
        <taxon>Tracheophyta</taxon>
        <taxon>Spermatophyta</taxon>
        <taxon>Magnoliopsida</taxon>
        <taxon>eudicotyledons</taxon>
        <taxon>Gunneridae</taxon>
        <taxon>Pentapetalae</taxon>
        <taxon>rosids</taxon>
        <taxon>fabids</taxon>
        <taxon>Fabales</taxon>
        <taxon>Fabaceae</taxon>
        <taxon>Papilionoideae</taxon>
        <taxon>50 kb inversion clade</taxon>
        <taxon>dalbergioids sensu lato</taxon>
        <taxon>Dalbergieae</taxon>
        <taxon>Pterocarpus clade</taxon>
        <taxon>Stylosanthes</taxon>
    </lineage>
</organism>
<evidence type="ECO:0000256" key="1">
    <source>
        <dbReference type="SAM" id="MobiDB-lite"/>
    </source>
</evidence>